<sequence>MILGLALAGVPAQSEDAAPLRQLLSPTDATKWQAVGLLIMDGHATCTGTLIAPNQVLTAAHCMFLNDTKKRYETNAIKFLPGWRLGRAVSYRTARRVVIHKDYRNMEYDGRTRRDLVATDLALIELDRSIGKDTVKPFAVHEQPKVGAELTVVSYGKGRNDAPSIEEGCHVMGKDDRVLQATCSVDFGASGAPIFIMDNGEPKIASVVSAKGETNFGQPLSFGVALGEPLDQLRRQLQFDRSVFQGKKAGKSLSEQLGR</sequence>
<feature type="domain" description="Peptidase S1" evidence="2">
    <location>
        <begin position="2"/>
        <end position="238"/>
    </location>
</feature>
<keyword evidence="4" id="KW-1185">Reference proteome</keyword>
<dbReference type="SUPFAM" id="SSF50494">
    <property type="entry name" value="Trypsin-like serine proteases"/>
    <property type="match status" value="1"/>
</dbReference>
<dbReference type="Gene3D" id="2.40.10.10">
    <property type="entry name" value="Trypsin-like serine proteases"/>
    <property type="match status" value="2"/>
</dbReference>
<evidence type="ECO:0000313" key="4">
    <source>
        <dbReference type="Proteomes" id="UP000231516"/>
    </source>
</evidence>
<dbReference type="InterPro" id="IPR018114">
    <property type="entry name" value="TRYPSIN_HIS"/>
</dbReference>
<comment type="caution">
    <text evidence="3">The sequence shown here is derived from an EMBL/GenBank/DDBJ whole genome shotgun (WGS) entry which is preliminary data.</text>
</comment>
<keyword evidence="1" id="KW-0732">Signal</keyword>
<dbReference type="InterPro" id="IPR001254">
    <property type="entry name" value="Trypsin_dom"/>
</dbReference>
<reference evidence="3 4" key="1">
    <citation type="submission" date="2016-08" db="EMBL/GenBank/DDBJ databases">
        <title>Draft genome of Amylibacter sp. strain 4G11.</title>
        <authorList>
            <person name="Wong S.-K."/>
            <person name="Hamasaki K."/>
            <person name="Yoshizawa S."/>
        </authorList>
    </citation>
    <scope>NUCLEOTIDE SEQUENCE [LARGE SCALE GENOMIC DNA]</scope>
    <source>
        <strain evidence="3 4">4G11</strain>
    </source>
</reference>
<dbReference type="InterPro" id="IPR050966">
    <property type="entry name" value="Glutamyl_endopeptidase"/>
</dbReference>
<dbReference type="Pfam" id="PF00089">
    <property type="entry name" value="Trypsin"/>
    <property type="match status" value="1"/>
</dbReference>
<accession>A0A2G5K9H5</accession>
<dbReference type="InterPro" id="IPR009003">
    <property type="entry name" value="Peptidase_S1_PA"/>
</dbReference>
<dbReference type="GO" id="GO:0004252">
    <property type="term" value="F:serine-type endopeptidase activity"/>
    <property type="evidence" value="ECO:0007669"/>
    <property type="project" value="InterPro"/>
</dbReference>
<gene>
    <name evidence="3" type="ORF">BFP76_14020</name>
</gene>
<name>A0A2G5K9H5_9RHOB</name>
<dbReference type="PANTHER" id="PTHR15462">
    <property type="entry name" value="SERINE PROTEASE"/>
    <property type="match status" value="1"/>
</dbReference>
<evidence type="ECO:0000259" key="2">
    <source>
        <dbReference type="PROSITE" id="PS50240"/>
    </source>
</evidence>
<dbReference type="PROSITE" id="PS00134">
    <property type="entry name" value="TRYPSIN_HIS"/>
    <property type="match status" value="1"/>
</dbReference>
<dbReference type="Proteomes" id="UP000231516">
    <property type="component" value="Unassembled WGS sequence"/>
</dbReference>
<dbReference type="GO" id="GO:0006508">
    <property type="term" value="P:proteolysis"/>
    <property type="evidence" value="ECO:0007669"/>
    <property type="project" value="InterPro"/>
</dbReference>
<dbReference type="InterPro" id="IPR043504">
    <property type="entry name" value="Peptidase_S1_PA_chymotrypsin"/>
</dbReference>
<proteinExistence type="predicted"/>
<organism evidence="3 4">
    <name type="scientific">Paramylibacter kogurei</name>
    <dbReference type="NCBI Taxonomy" id="1889778"/>
    <lineage>
        <taxon>Bacteria</taxon>
        <taxon>Pseudomonadati</taxon>
        <taxon>Pseudomonadota</taxon>
        <taxon>Alphaproteobacteria</taxon>
        <taxon>Rhodobacterales</taxon>
        <taxon>Paracoccaceae</taxon>
        <taxon>Paramylibacter</taxon>
    </lineage>
</organism>
<dbReference type="EMBL" id="MDGM01000007">
    <property type="protein sequence ID" value="PIB26198.1"/>
    <property type="molecule type" value="Genomic_DNA"/>
</dbReference>
<evidence type="ECO:0000313" key="3">
    <source>
        <dbReference type="EMBL" id="PIB26198.1"/>
    </source>
</evidence>
<dbReference type="PANTHER" id="PTHR15462:SF8">
    <property type="entry name" value="SERINE PROTEASE"/>
    <property type="match status" value="1"/>
</dbReference>
<protein>
    <recommendedName>
        <fullName evidence="2">Peptidase S1 domain-containing protein</fullName>
    </recommendedName>
</protein>
<dbReference type="AlphaFoldDB" id="A0A2G5K9H5"/>
<evidence type="ECO:0000256" key="1">
    <source>
        <dbReference type="ARBA" id="ARBA00022729"/>
    </source>
</evidence>
<dbReference type="PROSITE" id="PS50240">
    <property type="entry name" value="TRYPSIN_DOM"/>
    <property type="match status" value="1"/>
</dbReference>